<keyword evidence="3" id="KW-1185">Reference proteome</keyword>
<dbReference type="Gene3D" id="3.40.50.1000">
    <property type="entry name" value="HAD superfamily/HAD-like"/>
    <property type="match status" value="1"/>
</dbReference>
<dbReference type="EMBL" id="CAJVRL010000079">
    <property type="protein sequence ID" value="CAG8957429.1"/>
    <property type="molecule type" value="Genomic_DNA"/>
</dbReference>
<comment type="caution">
    <text evidence="2">The sequence shown here is derived from an EMBL/GenBank/DDBJ whole genome shotgun (WGS) entry which is preliminary data.</text>
</comment>
<accession>A0A9N9L1L0</accession>
<name>A0A9N9L1L0_9HELO</name>
<evidence type="ECO:0000256" key="1">
    <source>
        <dbReference type="ARBA" id="ARBA00022801"/>
    </source>
</evidence>
<dbReference type="AlphaFoldDB" id="A0A9N9L1L0"/>
<proteinExistence type="predicted"/>
<reference evidence="2" key="1">
    <citation type="submission" date="2021-07" db="EMBL/GenBank/DDBJ databases">
        <authorList>
            <person name="Durling M."/>
        </authorList>
    </citation>
    <scope>NUCLEOTIDE SEQUENCE</scope>
</reference>
<sequence>MSSRPSAKIAYMKLGICAENHLNYSRTPNLLTEKAYKISPSINIVKDFAAMAFHPKNYKILSFDIFGTLIDWETGINDALLPLLSKLPASSIHHPSQNNALTTRKFILSAYTTLELSVQKEEPTLPYPKVLASVYERLASQLSIPIEAEEAARFGSTIGSWPAFPDTVAAMQSLSKNYKLIVLSNVDRSSFSRTLSGPLKGVEFDAIYTAEDIGSYKPDLRNFQYLVDHAKESFGAEKKEILHVAQSIAHDHKTAKKAGFEPTIWIKRRPMGEEALMGGDWEEAKDEVNLAATFGTLGGFAEAVEKRL</sequence>
<evidence type="ECO:0008006" key="4">
    <source>
        <dbReference type="Google" id="ProtNLM"/>
    </source>
</evidence>
<dbReference type="InterPro" id="IPR051540">
    <property type="entry name" value="S-2-haloacid_dehalogenase"/>
</dbReference>
<dbReference type="OrthoDB" id="444127at2759"/>
<dbReference type="InterPro" id="IPR023214">
    <property type="entry name" value="HAD_sf"/>
</dbReference>
<dbReference type="GO" id="GO:0016787">
    <property type="term" value="F:hydrolase activity"/>
    <property type="evidence" value="ECO:0007669"/>
    <property type="project" value="UniProtKB-KW"/>
</dbReference>
<evidence type="ECO:0000313" key="2">
    <source>
        <dbReference type="EMBL" id="CAG8957429.1"/>
    </source>
</evidence>
<dbReference type="Gene3D" id="1.10.150.750">
    <property type="match status" value="1"/>
</dbReference>
<dbReference type="Pfam" id="PF00702">
    <property type="entry name" value="Hydrolase"/>
    <property type="match status" value="1"/>
</dbReference>
<dbReference type="Proteomes" id="UP000696280">
    <property type="component" value="Unassembled WGS sequence"/>
</dbReference>
<evidence type="ECO:0000313" key="3">
    <source>
        <dbReference type="Proteomes" id="UP000696280"/>
    </source>
</evidence>
<protein>
    <recommendedName>
        <fullName evidence="4">Haloacid dehalogenase</fullName>
    </recommendedName>
</protein>
<dbReference type="PANTHER" id="PTHR43316">
    <property type="entry name" value="HYDROLASE, HALOACID DELAHOGENASE-RELATED"/>
    <property type="match status" value="1"/>
</dbReference>
<dbReference type="PANTHER" id="PTHR43316:SF9">
    <property type="entry name" value="ACID DEHALOGENASE, PUTATIVE (AFU_ORTHOLOGUE AFUA_6G14460)-RELATED"/>
    <property type="match status" value="1"/>
</dbReference>
<dbReference type="SUPFAM" id="SSF56784">
    <property type="entry name" value="HAD-like"/>
    <property type="match status" value="1"/>
</dbReference>
<gene>
    <name evidence="2" type="ORF">HYFRA_00011410</name>
</gene>
<keyword evidence="1" id="KW-0378">Hydrolase</keyword>
<dbReference type="InterPro" id="IPR036412">
    <property type="entry name" value="HAD-like_sf"/>
</dbReference>
<dbReference type="SFLD" id="SFLDS00003">
    <property type="entry name" value="Haloacid_Dehalogenase"/>
    <property type="match status" value="1"/>
</dbReference>
<dbReference type="SFLD" id="SFLDG01129">
    <property type="entry name" value="C1.5:_HAD__Beta-PGM__Phosphata"/>
    <property type="match status" value="1"/>
</dbReference>
<organism evidence="2 3">
    <name type="scientific">Hymenoscyphus fraxineus</name>
    <dbReference type="NCBI Taxonomy" id="746836"/>
    <lineage>
        <taxon>Eukaryota</taxon>
        <taxon>Fungi</taxon>
        <taxon>Dikarya</taxon>
        <taxon>Ascomycota</taxon>
        <taxon>Pezizomycotina</taxon>
        <taxon>Leotiomycetes</taxon>
        <taxon>Helotiales</taxon>
        <taxon>Helotiaceae</taxon>
        <taxon>Hymenoscyphus</taxon>
    </lineage>
</organism>